<dbReference type="RefSeq" id="WP_172697957.1">
    <property type="nucleotide sequence ID" value="NZ_WKPR01000022.1"/>
</dbReference>
<dbReference type="Proteomes" id="UP000434475">
    <property type="component" value="Unassembled WGS sequence"/>
</dbReference>
<organism evidence="1 2">
    <name type="scientific">Flavonifractor plautii</name>
    <name type="common">Fusobacterium plautii</name>
    <dbReference type="NCBI Taxonomy" id="292800"/>
    <lineage>
        <taxon>Bacteria</taxon>
        <taxon>Bacillati</taxon>
        <taxon>Bacillota</taxon>
        <taxon>Clostridia</taxon>
        <taxon>Eubacteriales</taxon>
        <taxon>Oscillospiraceae</taxon>
        <taxon>Flavonifractor</taxon>
    </lineage>
</organism>
<dbReference type="AlphaFoldDB" id="A0A6I2R423"/>
<evidence type="ECO:0000313" key="2">
    <source>
        <dbReference type="Proteomes" id="UP000434475"/>
    </source>
</evidence>
<comment type="caution">
    <text evidence="1">The sequence shown here is derived from an EMBL/GenBank/DDBJ whole genome shotgun (WGS) entry which is preliminary data.</text>
</comment>
<gene>
    <name evidence="1" type="ORF">GKE97_18190</name>
</gene>
<name>A0A6I2R423_FLAPL</name>
<accession>A0A6I2R423</accession>
<proteinExistence type="predicted"/>
<evidence type="ECO:0000313" key="1">
    <source>
        <dbReference type="EMBL" id="MSB21428.1"/>
    </source>
</evidence>
<dbReference type="EMBL" id="WKPR01000022">
    <property type="protein sequence ID" value="MSB21428.1"/>
    <property type="molecule type" value="Genomic_DNA"/>
</dbReference>
<reference evidence="1 2" key="1">
    <citation type="journal article" date="2019" name="Nat. Med.">
        <title>A library of human gut bacterial isolates paired with longitudinal multiomics data enables mechanistic microbiome research.</title>
        <authorList>
            <person name="Poyet M."/>
            <person name="Groussin M."/>
            <person name="Gibbons S.M."/>
            <person name="Avila-Pacheco J."/>
            <person name="Jiang X."/>
            <person name="Kearney S.M."/>
            <person name="Perrotta A.R."/>
            <person name="Berdy B."/>
            <person name="Zhao S."/>
            <person name="Lieberman T.D."/>
            <person name="Swanson P.K."/>
            <person name="Smith M."/>
            <person name="Roesemann S."/>
            <person name="Alexander J.E."/>
            <person name="Rich S.A."/>
            <person name="Livny J."/>
            <person name="Vlamakis H."/>
            <person name="Clish C."/>
            <person name="Bullock K."/>
            <person name="Deik A."/>
            <person name="Scott J."/>
            <person name="Pierce K.A."/>
            <person name="Xavier R.J."/>
            <person name="Alm E.J."/>
        </authorList>
    </citation>
    <scope>NUCLEOTIDE SEQUENCE [LARGE SCALE GENOMIC DNA]</scope>
    <source>
        <strain evidence="1 2">BIOML-A2</strain>
    </source>
</reference>
<protein>
    <submittedName>
        <fullName evidence="1">Uncharacterized protein</fullName>
    </submittedName>
</protein>
<sequence>MFEQRYVLDKIEQWAERLPYRTLRIEVELPGQTLTLEKSKALPIGFSAAVETQGKGGKEKW</sequence>